<accession>A0A848NU94</accession>
<organism evidence="2 3">
    <name type="scientific">Achromobacter ruhlandii</name>
    <dbReference type="NCBI Taxonomy" id="72557"/>
    <lineage>
        <taxon>Bacteria</taxon>
        <taxon>Pseudomonadati</taxon>
        <taxon>Pseudomonadota</taxon>
        <taxon>Betaproteobacteria</taxon>
        <taxon>Burkholderiales</taxon>
        <taxon>Alcaligenaceae</taxon>
        <taxon>Achromobacter</taxon>
    </lineage>
</organism>
<sequence length="133" mass="13735">MAWGGGGWWWEGWCWLGGRRWGWGWGEGTVRVGVGGRGGGVGVGRAWRAGSGGWGGGGVGGVCGEVVRPQARGEGQAQGRAVQVEGRRRGTGDEDCINPGAAPGQCVGWRLGLQDDARAAGGAGQRHQLQELE</sequence>
<feature type="non-terminal residue" evidence="2">
    <location>
        <position position="133"/>
    </location>
</feature>
<comment type="caution">
    <text evidence="2">The sequence shown here is derived from an EMBL/GenBank/DDBJ whole genome shotgun (WGS) entry which is preliminary data.</text>
</comment>
<reference evidence="2 3" key="1">
    <citation type="submission" date="2020-04" db="EMBL/GenBank/DDBJ databases">
        <title>Achromobacter ruhlandii genome sequencing and assembly.</title>
        <authorList>
            <person name="Martins R.C.R."/>
            <person name="Perdigao-Neto L.V."/>
            <person name="Levin A.S.S."/>
            <person name="Costa S.F."/>
        </authorList>
    </citation>
    <scope>NUCLEOTIDE SEQUENCE [LARGE SCALE GENOMIC DNA]</scope>
    <source>
        <strain evidence="2 3">9035ralo</strain>
    </source>
</reference>
<evidence type="ECO:0000313" key="2">
    <source>
        <dbReference type="EMBL" id="NMU94023.1"/>
    </source>
</evidence>
<dbReference type="Proteomes" id="UP000542405">
    <property type="component" value="Unassembled WGS sequence"/>
</dbReference>
<gene>
    <name evidence="2" type="ORF">HGQ98_33420</name>
</gene>
<dbReference type="EMBL" id="JABBZE010001159">
    <property type="protein sequence ID" value="NMU94023.1"/>
    <property type="molecule type" value="Genomic_DNA"/>
</dbReference>
<evidence type="ECO:0000313" key="3">
    <source>
        <dbReference type="Proteomes" id="UP000542405"/>
    </source>
</evidence>
<name>A0A848NU94_9BURK</name>
<proteinExistence type="predicted"/>
<protein>
    <submittedName>
        <fullName evidence="2">Uncharacterized protein</fullName>
    </submittedName>
</protein>
<feature type="region of interest" description="Disordered" evidence="1">
    <location>
        <begin position="70"/>
        <end position="99"/>
    </location>
</feature>
<dbReference type="AlphaFoldDB" id="A0A848NU94"/>
<evidence type="ECO:0000256" key="1">
    <source>
        <dbReference type="SAM" id="MobiDB-lite"/>
    </source>
</evidence>